<protein>
    <submittedName>
        <fullName evidence="1">Uncharacterized protein</fullName>
    </submittedName>
</protein>
<dbReference type="EnsemblMetazoa" id="Aqu2.1.20418_001">
    <property type="protein sequence ID" value="Aqu2.1.20418_001"/>
    <property type="gene ID" value="Aqu2.1.20418"/>
</dbReference>
<dbReference type="InParanoid" id="A0A1X7TZ60"/>
<proteinExistence type="predicted"/>
<name>A0A1X7TZ60_AMPQE</name>
<sequence>KTRALNFITLINRQLHLDTPSQYQRQRVLYYYRLKGKRCLFPFAFHYTRMLL</sequence>
<evidence type="ECO:0000313" key="1">
    <source>
        <dbReference type="EnsemblMetazoa" id="Aqu2.1.20418_001"/>
    </source>
</evidence>
<dbReference type="AlphaFoldDB" id="A0A1X7TZ60"/>
<organism evidence="1">
    <name type="scientific">Amphimedon queenslandica</name>
    <name type="common">Sponge</name>
    <dbReference type="NCBI Taxonomy" id="400682"/>
    <lineage>
        <taxon>Eukaryota</taxon>
        <taxon>Metazoa</taxon>
        <taxon>Porifera</taxon>
        <taxon>Demospongiae</taxon>
        <taxon>Heteroscleromorpha</taxon>
        <taxon>Haplosclerida</taxon>
        <taxon>Niphatidae</taxon>
        <taxon>Amphimedon</taxon>
    </lineage>
</organism>
<reference evidence="1" key="1">
    <citation type="submission" date="2017-05" db="UniProtKB">
        <authorList>
            <consortium name="EnsemblMetazoa"/>
        </authorList>
    </citation>
    <scope>IDENTIFICATION</scope>
</reference>
<accession>A0A1X7TZ60</accession>